<reference evidence="1 2" key="1">
    <citation type="submission" date="2019-03" db="EMBL/GenBank/DDBJ databases">
        <title>Lake Tanganyika Metagenome-Assembled Genomes (MAGs).</title>
        <authorList>
            <person name="Tran P."/>
        </authorList>
    </citation>
    <scope>NUCLEOTIDE SEQUENCE [LARGE SCALE GENOMIC DNA]</scope>
    <source>
        <strain evidence="1">K_DeepCast_65m_m2_236</strain>
    </source>
</reference>
<gene>
    <name evidence="1" type="ORF">FJZ00_12165</name>
</gene>
<comment type="caution">
    <text evidence="1">The sequence shown here is derived from an EMBL/GenBank/DDBJ whole genome shotgun (WGS) entry which is preliminary data.</text>
</comment>
<name>A0A938BM28_9BACT</name>
<dbReference type="EMBL" id="VGJX01000771">
    <property type="protein sequence ID" value="MBM3275901.1"/>
    <property type="molecule type" value="Genomic_DNA"/>
</dbReference>
<sequence length="261" mass="28372">ARPGDKPEAGAPVWKEAGAFVWHPGAFPTDIAIPKLKAAGVKWVAPQIADGMTVNQETAAVVESYIKRCREAGIKVGFWGVNRTSPEAEARLAADLCRKCGPDFYIANAEIEHKYTSADGSPSAEAYDRSQRWISTFRKALPDMPAALSSYGRADLADIDWKAWRDAGFDWLPQAYLNDFDSCDPKLAVEGAIKAGWPRDGVHPTLGLWGGGQTRVVPAGEYVESLRKAGTVGFSFYLAEQMVEADWPVLGEAIARGDLSR</sequence>
<accession>A0A938BM28</accession>
<dbReference type="Proteomes" id="UP000703893">
    <property type="component" value="Unassembled WGS sequence"/>
</dbReference>
<organism evidence="1 2">
    <name type="scientific">Candidatus Tanganyikabacteria bacterium</name>
    <dbReference type="NCBI Taxonomy" id="2961651"/>
    <lineage>
        <taxon>Bacteria</taxon>
        <taxon>Bacillati</taxon>
        <taxon>Candidatus Sericytochromatia</taxon>
        <taxon>Candidatus Tanganyikabacteria</taxon>
    </lineage>
</organism>
<protein>
    <submittedName>
        <fullName evidence="1">Uncharacterized protein</fullName>
    </submittedName>
</protein>
<evidence type="ECO:0000313" key="2">
    <source>
        <dbReference type="Proteomes" id="UP000703893"/>
    </source>
</evidence>
<dbReference type="AlphaFoldDB" id="A0A938BM28"/>
<proteinExistence type="predicted"/>
<evidence type="ECO:0000313" key="1">
    <source>
        <dbReference type="EMBL" id="MBM3275901.1"/>
    </source>
</evidence>
<feature type="non-terminal residue" evidence="1">
    <location>
        <position position="1"/>
    </location>
</feature>